<keyword evidence="1" id="KW-0472">Membrane</keyword>
<accession>A0A2T0BS09</accession>
<reference evidence="2 3" key="1">
    <citation type="submission" date="2018-03" db="EMBL/GenBank/DDBJ databases">
        <title>Genome sequence of Clostridium luticellarii DSM 29923.</title>
        <authorList>
            <person name="Poehlein A."/>
            <person name="Daniel R."/>
        </authorList>
    </citation>
    <scope>NUCLEOTIDE SEQUENCE [LARGE SCALE GENOMIC DNA]</scope>
    <source>
        <strain evidence="2 3">DSM 29923</strain>
    </source>
</reference>
<keyword evidence="1" id="KW-1133">Transmembrane helix</keyword>
<dbReference type="OrthoDB" id="1757485at2"/>
<evidence type="ECO:0000313" key="3">
    <source>
        <dbReference type="Proteomes" id="UP000237798"/>
    </source>
</evidence>
<organism evidence="2 3">
    <name type="scientific">Clostridium luticellarii</name>
    <dbReference type="NCBI Taxonomy" id="1691940"/>
    <lineage>
        <taxon>Bacteria</taxon>
        <taxon>Bacillati</taxon>
        <taxon>Bacillota</taxon>
        <taxon>Clostridia</taxon>
        <taxon>Eubacteriales</taxon>
        <taxon>Clostridiaceae</taxon>
        <taxon>Clostridium</taxon>
    </lineage>
</organism>
<feature type="transmembrane region" description="Helical" evidence="1">
    <location>
        <begin position="12"/>
        <end position="31"/>
    </location>
</feature>
<keyword evidence="1" id="KW-0812">Transmembrane</keyword>
<dbReference type="EMBL" id="PVXP01000003">
    <property type="protein sequence ID" value="PRR86602.1"/>
    <property type="molecule type" value="Genomic_DNA"/>
</dbReference>
<keyword evidence="3" id="KW-1185">Reference proteome</keyword>
<dbReference type="AlphaFoldDB" id="A0A2T0BS09"/>
<gene>
    <name evidence="2" type="ORF">CLLU_04030</name>
</gene>
<comment type="caution">
    <text evidence="2">The sequence shown here is derived from an EMBL/GenBank/DDBJ whole genome shotgun (WGS) entry which is preliminary data.</text>
</comment>
<dbReference type="Proteomes" id="UP000237798">
    <property type="component" value="Unassembled WGS sequence"/>
</dbReference>
<dbReference type="RefSeq" id="WP_106007905.1">
    <property type="nucleotide sequence ID" value="NZ_JALCPJ010000001.1"/>
</dbReference>
<name>A0A2T0BS09_9CLOT</name>
<protein>
    <submittedName>
        <fullName evidence="2">Uncharacterized protein</fullName>
    </submittedName>
</protein>
<evidence type="ECO:0000256" key="1">
    <source>
        <dbReference type="SAM" id="Phobius"/>
    </source>
</evidence>
<sequence>MRGIFDFFSDRKLLIGIGIGILLATFIMSGVHNQYQMSKSQIEDKARSMGMQYPDEMKVINSGGENK</sequence>
<evidence type="ECO:0000313" key="2">
    <source>
        <dbReference type="EMBL" id="PRR86602.1"/>
    </source>
</evidence>
<proteinExistence type="predicted"/>